<dbReference type="AlphaFoldDB" id="A0A183PHM1"/>
<feature type="region of interest" description="Disordered" evidence="1">
    <location>
        <begin position="140"/>
        <end position="159"/>
    </location>
</feature>
<dbReference type="Proteomes" id="UP000269396">
    <property type="component" value="Unassembled WGS sequence"/>
</dbReference>
<proteinExistence type="predicted"/>
<name>A0A183PHM1_9TREM</name>
<organism evidence="2 3">
    <name type="scientific">Schistosoma mattheei</name>
    <dbReference type="NCBI Taxonomy" id="31246"/>
    <lineage>
        <taxon>Eukaryota</taxon>
        <taxon>Metazoa</taxon>
        <taxon>Spiralia</taxon>
        <taxon>Lophotrochozoa</taxon>
        <taxon>Platyhelminthes</taxon>
        <taxon>Trematoda</taxon>
        <taxon>Digenea</taxon>
        <taxon>Strigeidida</taxon>
        <taxon>Schistosomatoidea</taxon>
        <taxon>Schistosomatidae</taxon>
        <taxon>Schistosoma</taxon>
    </lineage>
</organism>
<reference evidence="2 3" key="1">
    <citation type="submission" date="2018-11" db="EMBL/GenBank/DDBJ databases">
        <authorList>
            <consortium name="Pathogen Informatics"/>
        </authorList>
    </citation>
    <scope>NUCLEOTIDE SEQUENCE [LARGE SCALE GENOMIC DNA]</scope>
    <source>
        <strain>Denwood</strain>
        <strain evidence="3">Zambia</strain>
    </source>
</reference>
<sequence>MLWCVRGREKFALPVVMLSHGHVFIAFVREDSYLLPSCSRGILYESDRAKIQRVSLKIGSSIKPGYTGGQLSCNDQLKSKTLSMNYPTSSLSVGNGGIRQQSTNRILLNKSKGVTLDGHSHLSHQLDVNGTKFSNGNLQLSKPDNTQSNTSDSVRIYSPTSDHRNASIYTTSILRGVKHSGTTTSILNGHSSQYLQQHNLIDSINGKDFDADRRLIGSSPSHPTIQFSSSSPTAISHKKSSLPQLIPYEKLKEYKGMYPKGIDRTAVEFRDVCVDGEMFIV</sequence>
<protein>
    <submittedName>
        <fullName evidence="2">Uncharacterized protein</fullName>
    </submittedName>
</protein>
<feature type="compositionally biased region" description="Polar residues" evidence="1">
    <location>
        <begin position="140"/>
        <end position="153"/>
    </location>
</feature>
<dbReference type="EMBL" id="UZAL01033984">
    <property type="protein sequence ID" value="VDP64483.1"/>
    <property type="molecule type" value="Genomic_DNA"/>
</dbReference>
<evidence type="ECO:0000313" key="3">
    <source>
        <dbReference type="Proteomes" id="UP000269396"/>
    </source>
</evidence>
<evidence type="ECO:0000313" key="2">
    <source>
        <dbReference type="EMBL" id="VDP64483.1"/>
    </source>
</evidence>
<dbReference type="STRING" id="31246.A0A183PHM1"/>
<accession>A0A183PHM1</accession>
<keyword evidence="3" id="KW-1185">Reference proteome</keyword>
<evidence type="ECO:0000256" key="1">
    <source>
        <dbReference type="SAM" id="MobiDB-lite"/>
    </source>
</evidence>
<gene>
    <name evidence="2" type="ORF">SMTD_LOCUS13857</name>
</gene>